<keyword evidence="2" id="KW-1185">Reference proteome</keyword>
<organism evidence="1 2">
    <name type="scientific">Dulcicalothrix desertica PCC 7102</name>
    <dbReference type="NCBI Taxonomy" id="232991"/>
    <lineage>
        <taxon>Bacteria</taxon>
        <taxon>Bacillati</taxon>
        <taxon>Cyanobacteriota</taxon>
        <taxon>Cyanophyceae</taxon>
        <taxon>Nostocales</taxon>
        <taxon>Calotrichaceae</taxon>
        <taxon>Dulcicalothrix</taxon>
    </lineage>
</organism>
<reference evidence="1" key="2">
    <citation type="journal article" date="2019" name="Genome Biol. Evol.">
        <title>Day and night: Metabolic profiles and evolutionary relationships of six axenic non-marine cyanobacteria.</title>
        <authorList>
            <person name="Will S.E."/>
            <person name="Henke P."/>
            <person name="Boedeker C."/>
            <person name="Huang S."/>
            <person name="Brinkmann H."/>
            <person name="Rohde M."/>
            <person name="Jarek M."/>
            <person name="Friedl T."/>
            <person name="Seufert S."/>
            <person name="Schumacher M."/>
            <person name="Overmann J."/>
            <person name="Neumann-Schaal M."/>
            <person name="Petersen J."/>
        </authorList>
    </citation>
    <scope>NUCLEOTIDE SEQUENCE [LARGE SCALE GENOMIC DNA]</scope>
    <source>
        <strain evidence="1">PCC 7102</strain>
    </source>
</reference>
<name>A0A3S1API4_9CYAN</name>
<dbReference type="RefSeq" id="WP_325052191.1">
    <property type="nucleotide sequence ID" value="NZ_RSCL01000007.1"/>
</dbReference>
<dbReference type="AlphaFoldDB" id="A0A3S1API4"/>
<evidence type="ECO:0000313" key="1">
    <source>
        <dbReference type="EMBL" id="RUT06198.1"/>
    </source>
</evidence>
<dbReference type="EMBL" id="RSCL01000007">
    <property type="protein sequence ID" value="RUT06198.1"/>
    <property type="molecule type" value="Genomic_DNA"/>
</dbReference>
<dbReference type="Proteomes" id="UP000271624">
    <property type="component" value="Unassembled WGS sequence"/>
</dbReference>
<reference evidence="1" key="1">
    <citation type="submission" date="2018-12" db="EMBL/GenBank/DDBJ databases">
        <authorList>
            <person name="Will S."/>
            <person name="Neumann-Schaal M."/>
            <person name="Henke P."/>
        </authorList>
    </citation>
    <scope>NUCLEOTIDE SEQUENCE</scope>
    <source>
        <strain evidence="1">PCC 7102</strain>
    </source>
</reference>
<evidence type="ECO:0000313" key="2">
    <source>
        <dbReference type="Proteomes" id="UP000271624"/>
    </source>
</evidence>
<gene>
    <name evidence="1" type="ORF">DSM106972_034040</name>
</gene>
<comment type="caution">
    <text evidence="1">The sequence shown here is derived from an EMBL/GenBank/DDBJ whole genome shotgun (WGS) entry which is preliminary data.</text>
</comment>
<protein>
    <submittedName>
        <fullName evidence="1">Uncharacterized protein</fullName>
    </submittedName>
</protein>
<sequence>MFNDNLELNWGYLSLGNNAGKPTPKHGLFNGVYAALAQVIISPSDNSRIGLTYINSYSPSYYTEGEDLEEALNPDFIPFGTSTGNNLSKTNFDRPSIYFLAL</sequence>
<accession>A0A3S1API4</accession>
<proteinExistence type="predicted"/>